<dbReference type="PANTHER" id="PTHR36880:SF1">
    <property type="entry name" value="9130008F23RIK PROTEIN"/>
    <property type="match status" value="1"/>
</dbReference>
<dbReference type="PANTHER" id="PTHR36880">
    <property type="entry name" value="9130008F23RIK PROTEIN"/>
    <property type="match status" value="1"/>
</dbReference>
<sequence>MGTPEPLGAARSTDSPSSLGRTGSFPHEVGHAAPPARNAPSPAAAGESRTRDGAHQERPAGPRAGGSLDCESWVRDKVLFLLHPERWMGTHGDSPREEVLAGEDLPLVGDGHHQDPDFRPPFPREKRISGRRIATPPGAPPRDPAATPKSVLVRVVDYQVTQEVLRTAWTRGRMTTRTEERSMTAVTFRTKPNMPLTDGKDLGEAGGAHWEGRWRPRQRK</sequence>
<dbReference type="Bgee" id="ENSOCUG00000033788">
    <property type="expression patterns" value="Expressed in autopod skin and 13 other cell types or tissues"/>
</dbReference>
<protein>
    <submittedName>
        <fullName evidence="2">Uncharacterized protein</fullName>
    </submittedName>
</protein>
<keyword evidence="3" id="KW-1185">Reference proteome</keyword>
<feature type="compositionally biased region" description="Low complexity" evidence="1">
    <location>
        <begin position="32"/>
        <end position="45"/>
    </location>
</feature>
<evidence type="ECO:0000313" key="2">
    <source>
        <dbReference type="Ensembl" id="ENSOCUP00000043027.1"/>
    </source>
</evidence>
<feature type="compositionally biased region" description="Basic and acidic residues" evidence="1">
    <location>
        <begin position="48"/>
        <end position="60"/>
    </location>
</feature>
<reference evidence="2" key="2">
    <citation type="submission" date="2025-08" db="UniProtKB">
        <authorList>
            <consortium name="Ensembl"/>
        </authorList>
    </citation>
    <scope>IDENTIFICATION</scope>
    <source>
        <strain evidence="2">Thorbecke</strain>
    </source>
</reference>
<dbReference type="EMBL" id="AAGW02018170">
    <property type="status" value="NOT_ANNOTATED_CDS"/>
    <property type="molecule type" value="Genomic_DNA"/>
</dbReference>
<feature type="compositionally biased region" description="Basic and acidic residues" evidence="1">
    <location>
        <begin position="110"/>
        <end position="128"/>
    </location>
</feature>
<dbReference type="InParanoid" id="A0A5F9D9U1"/>
<evidence type="ECO:0000313" key="3">
    <source>
        <dbReference type="Proteomes" id="UP000001811"/>
    </source>
</evidence>
<dbReference type="Ensembl" id="ENSOCUT00000059113.1">
    <property type="protein sequence ID" value="ENSOCUP00000043027.1"/>
    <property type="gene ID" value="ENSOCUG00000033788.1"/>
</dbReference>
<evidence type="ECO:0000256" key="1">
    <source>
        <dbReference type="SAM" id="MobiDB-lite"/>
    </source>
</evidence>
<name>A0A5F9D9U1_RABIT</name>
<dbReference type="GeneTree" id="ENSGT00390000007738"/>
<proteinExistence type="predicted"/>
<dbReference type="Proteomes" id="UP000001811">
    <property type="component" value="Chromosome 12"/>
</dbReference>
<dbReference type="AlphaFoldDB" id="A0A5F9D9U1"/>
<reference evidence="2 3" key="1">
    <citation type="journal article" date="2011" name="Nature">
        <title>A high-resolution map of human evolutionary constraint using 29 mammals.</title>
        <authorList>
            <person name="Lindblad-Toh K."/>
            <person name="Garber M."/>
            <person name="Zuk O."/>
            <person name="Lin M.F."/>
            <person name="Parker B.J."/>
            <person name="Washietl S."/>
            <person name="Kheradpour P."/>
            <person name="Ernst J."/>
            <person name="Jordan G."/>
            <person name="Mauceli E."/>
            <person name="Ward L.D."/>
            <person name="Lowe C.B."/>
            <person name="Holloway A.K."/>
            <person name="Clamp M."/>
            <person name="Gnerre S."/>
            <person name="Alfoldi J."/>
            <person name="Beal K."/>
            <person name="Chang J."/>
            <person name="Clawson H."/>
            <person name="Cuff J."/>
            <person name="Di Palma F."/>
            <person name="Fitzgerald S."/>
            <person name="Flicek P."/>
            <person name="Guttman M."/>
            <person name="Hubisz M.J."/>
            <person name="Jaffe D.B."/>
            <person name="Jungreis I."/>
            <person name="Kent W.J."/>
            <person name="Kostka D."/>
            <person name="Lara M."/>
            <person name="Martins A.L."/>
            <person name="Massingham T."/>
            <person name="Moltke I."/>
            <person name="Raney B.J."/>
            <person name="Rasmussen M.D."/>
            <person name="Robinson J."/>
            <person name="Stark A."/>
            <person name="Vilella A.J."/>
            <person name="Wen J."/>
            <person name="Xie X."/>
            <person name="Zody M.C."/>
            <person name="Baldwin J."/>
            <person name="Bloom T."/>
            <person name="Chin C.W."/>
            <person name="Heiman D."/>
            <person name="Nicol R."/>
            <person name="Nusbaum C."/>
            <person name="Young S."/>
            <person name="Wilkinson J."/>
            <person name="Worley K.C."/>
            <person name="Kovar C.L."/>
            <person name="Muzny D.M."/>
            <person name="Gibbs R.A."/>
            <person name="Cree A."/>
            <person name="Dihn H.H."/>
            <person name="Fowler G."/>
            <person name="Jhangiani S."/>
            <person name="Joshi V."/>
            <person name="Lee S."/>
            <person name="Lewis L.R."/>
            <person name="Nazareth L.V."/>
            <person name="Okwuonu G."/>
            <person name="Santibanez J."/>
            <person name="Warren W.C."/>
            <person name="Mardis E.R."/>
            <person name="Weinstock G.M."/>
            <person name="Wilson R.K."/>
            <person name="Delehaunty K."/>
            <person name="Dooling D."/>
            <person name="Fronik C."/>
            <person name="Fulton L."/>
            <person name="Fulton B."/>
            <person name="Graves T."/>
            <person name="Minx P."/>
            <person name="Sodergren E."/>
            <person name="Birney E."/>
            <person name="Margulies E.H."/>
            <person name="Herrero J."/>
            <person name="Green E.D."/>
            <person name="Haussler D."/>
            <person name="Siepel A."/>
            <person name="Goldman N."/>
            <person name="Pollard K.S."/>
            <person name="Pedersen J.S."/>
            <person name="Lander E.S."/>
            <person name="Kellis M."/>
        </authorList>
    </citation>
    <scope>NUCLEOTIDE SEQUENCE [LARGE SCALE GENOMIC DNA]</scope>
    <source>
        <strain evidence="2 3">Thorbecke inbred</strain>
    </source>
</reference>
<dbReference type="FunCoup" id="A0A5F9D9U1">
    <property type="interactions" value="1"/>
</dbReference>
<feature type="region of interest" description="Disordered" evidence="1">
    <location>
        <begin position="1"/>
        <end position="69"/>
    </location>
</feature>
<feature type="region of interest" description="Disordered" evidence="1">
    <location>
        <begin position="189"/>
        <end position="220"/>
    </location>
</feature>
<feature type="region of interest" description="Disordered" evidence="1">
    <location>
        <begin position="106"/>
        <end position="146"/>
    </location>
</feature>
<reference evidence="2" key="3">
    <citation type="submission" date="2025-09" db="UniProtKB">
        <authorList>
            <consortium name="Ensembl"/>
        </authorList>
    </citation>
    <scope>IDENTIFICATION</scope>
    <source>
        <strain evidence="2">Thorbecke</strain>
    </source>
</reference>
<dbReference type="InterPro" id="IPR037739">
    <property type="entry name" value="C6orf141"/>
</dbReference>
<organism evidence="2 3">
    <name type="scientific">Oryctolagus cuniculus</name>
    <name type="common">Rabbit</name>
    <dbReference type="NCBI Taxonomy" id="9986"/>
    <lineage>
        <taxon>Eukaryota</taxon>
        <taxon>Metazoa</taxon>
        <taxon>Chordata</taxon>
        <taxon>Craniata</taxon>
        <taxon>Vertebrata</taxon>
        <taxon>Euteleostomi</taxon>
        <taxon>Mammalia</taxon>
        <taxon>Eutheria</taxon>
        <taxon>Euarchontoglires</taxon>
        <taxon>Glires</taxon>
        <taxon>Lagomorpha</taxon>
        <taxon>Leporidae</taxon>
        <taxon>Oryctolagus</taxon>
    </lineage>
</organism>
<feature type="compositionally biased region" description="Polar residues" evidence="1">
    <location>
        <begin position="12"/>
        <end position="21"/>
    </location>
</feature>
<accession>A0A5F9D9U1</accession>